<sequence length="308" mass="34669">MGSIERPTLQRIPVHAPIEVFIEAIKKDGGCICTNYVSPEDIATANAEVKPFLDADKPWQGKLFPPETRRCNRLLWRSPTCREKFFMHPLYQALGEHFLAETYPTWYDEKCHHYTSHPLLSAALGIDVRPGAVGQRLHRDDKMYHTWHTDATSTGWTQGRDNGFGVFVPGIKTTVENGATRMLPGSHLWGDDRGADPNDPNVCYAEMDVGEAAFMLASTFHGGSTNNSKDQNRMLYAIFMCKGTLRTEFATLIEYPPEVVKPWSKEVQARLGYKISSPNCGMVDMRDPGFLLRDDFDPEAPNVDVDLD</sequence>
<dbReference type="FunCoup" id="A0A194XI67">
    <property type="interactions" value="18"/>
</dbReference>
<dbReference type="Pfam" id="PF05721">
    <property type="entry name" value="PhyH"/>
    <property type="match status" value="1"/>
</dbReference>
<accession>A0A194XI67</accession>
<dbReference type="OrthoDB" id="445007at2759"/>
<evidence type="ECO:0000313" key="2">
    <source>
        <dbReference type="Proteomes" id="UP000070700"/>
    </source>
</evidence>
<dbReference type="Proteomes" id="UP000070700">
    <property type="component" value="Unassembled WGS sequence"/>
</dbReference>
<dbReference type="Gene3D" id="2.60.120.620">
    <property type="entry name" value="q2cbj1_9rhob like domain"/>
    <property type="match status" value="1"/>
</dbReference>
<dbReference type="AlphaFoldDB" id="A0A194XI67"/>
<gene>
    <name evidence="1" type="ORF">LY89DRAFT_667409</name>
</gene>
<evidence type="ECO:0008006" key="3">
    <source>
        <dbReference type="Google" id="ProtNLM"/>
    </source>
</evidence>
<dbReference type="KEGG" id="psco:LY89DRAFT_667409"/>
<dbReference type="InterPro" id="IPR008775">
    <property type="entry name" value="Phytyl_CoA_dOase-like"/>
</dbReference>
<protein>
    <recommendedName>
        <fullName evidence="3">Phytanoyl-CoA dioxygenase family protein</fullName>
    </recommendedName>
</protein>
<reference evidence="1 2" key="1">
    <citation type="submission" date="2015-10" db="EMBL/GenBank/DDBJ databases">
        <title>Full genome of DAOMC 229536 Phialocephala scopiformis, a fungal endophyte of spruce producing the potent anti-insectan compound rugulosin.</title>
        <authorList>
            <consortium name="DOE Joint Genome Institute"/>
            <person name="Walker A.K."/>
            <person name="Frasz S.L."/>
            <person name="Seifert K.A."/>
            <person name="Miller J.D."/>
            <person name="Mondo S.J."/>
            <person name="Labutti K."/>
            <person name="Lipzen A."/>
            <person name="Dockter R."/>
            <person name="Kennedy M."/>
            <person name="Grigoriev I.V."/>
            <person name="Spatafora J.W."/>
        </authorList>
    </citation>
    <scope>NUCLEOTIDE SEQUENCE [LARGE SCALE GENOMIC DNA]</scope>
    <source>
        <strain evidence="1 2">CBS 120377</strain>
    </source>
</reference>
<organism evidence="1 2">
    <name type="scientific">Mollisia scopiformis</name>
    <name type="common">Conifer needle endophyte fungus</name>
    <name type="synonym">Phialocephala scopiformis</name>
    <dbReference type="NCBI Taxonomy" id="149040"/>
    <lineage>
        <taxon>Eukaryota</taxon>
        <taxon>Fungi</taxon>
        <taxon>Dikarya</taxon>
        <taxon>Ascomycota</taxon>
        <taxon>Pezizomycotina</taxon>
        <taxon>Leotiomycetes</taxon>
        <taxon>Helotiales</taxon>
        <taxon>Mollisiaceae</taxon>
        <taxon>Mollisia</taxon>
    </lineage>
</organism>
<proteinExistence type="predicted"/>
<dbReference type="RefSeq" id="XP_018073812.1">
    <property type="nucleotide sequence ID" value="XM_018212973.1"/>
</dbReference>
<keyword evidence="2" id="KW-1185">Reference proteome</keyword>
<dbReference type="InParanoid" id="A0A194XI67"/>
<evidence type="ECO:0000313" key="1">
    <source>
        <dbReference type="EMBL" id="KUJ19457.1"/>
    </source>
</evidence>
<dbReference type="GeneID" id="28822699"/>
<name>A0A194XI67_MOLSC</name>
<dbReference type="EMBL" id="KQ947411">
    <property type="protein sequence ID" value="KUJ19457.1"/>
    <property type="molecule type" value="Genomic_DNA"/>
</dbReference>
<dbReference type="SUPFAM" id="SSF51197">
    <property type="entry name" value="Clavaminate synthase-like"/>
    <property type="match status" value="1"/>
</dbReference>